<evidence type="ECO:0000313" key="6">
    <source>
        <dbReference type="Proteomes" id="UP000253562"/>
    </source>
</evidence>
<dbReference type="PROSITE" id="PS50893">
    <property type="entry name" value="ABC_TRANSPORTER_2"/>
    <property type="match status" value="1"/>
</dbReference>
<comment type="caution">
    <text evidence="5">The sequence shown here is derived from an EMBL/GenBank/DDBJ whole genome shotgun (WGS) entry which is preliminary data.</text>
</comment>
<dbReference type="Gene3D" id="3.40.50.300">
    <property type="entry name" value="P-loop containing nucleotide triphosphate hydrolases"/>
    <property type="match status" value="1"/>
</dbReference>
<keyword evidence="2" id="KW-0547">Nucleotide-binding</keyword>
<keyword evidence="3 5" id="KW-0067">ATP-binding</keyword>
<dbReference type="Proteomes" id="UP000253562">
    <property type="component" value="Unassembled WGS sequence"/>
</dbReference>
<dbReference type="InterPro" id="IPR027417">
    <property type="entry name" value="P-loop_NTPase"/>
</dbReference>
<dbReference type="GO" id="GO:0016887">
    <property type="term" value="F:ATP hydrolysis activity"/>
    <property type="evidence" value="ECO:0007669"/>
    <property type="project" value="InterPro"/>
</dbReference>
<dbReference type="RefSeq" id="WP_114372398.1">
    <property type="nucleotide sequence ID" value="NZ_QPEX01000045.1"/>
</dbReference>
<dbReference type="InterPro" id="IPR003593">
    <property type="entry name" value="AAA+_ATPase"/>
</dbReference>
<protein>
    <submittedName>
        <fullName evidence="5">ABC transporter ATP-binding protein</fullName>
    </submittedName>
</protein>
<keyword evidence="1" id="KW-0813">Transport</keyword>
<reference evidence="5 6" key="1">
    <citation type="submission" date="2018-07" db="EMBL/GenBank/DDBJ databases">
        <title>Comparative genomes isolates from brazilian mangrove.</title>
        <authorList>
            <person name="De Araujo J.E."/>
            <person name="Taketani R.G."/>
            <person name="Silva M.C.P."/>
            <person name="Lourenco M.V."/>
            <person name="Oliveira V.M."/>
            <person name="Andreote F.D."/>
        </authorList>
    </citation>
    <scope>NUCLEOTIDE SEQUENCE [LARGE SCALE GENOMIC DNA]</scope>
    <source>
        <strain evidence="5 6">HEX PRIS-MGV</strain>
    </source>
</reference>
<proteinExistence type="predicted"/>
<sequence>MPLKAKQLSFRYGTHPILQDIDFQATPGITALIGPNAAGKSTLLKCLCGVLRPEGEVELDGKSIASWTHQQVTAQISYLPQAFAPQAALTVFETVLLGRLPHLRWKVAPEDLQIVEQALGELELSMLAERRLNQLSGGQVQAVAICQALVRHPKVLLMDEPTSNLDLRRQFDVIQYIQASTQRDRIATVVALHDLNLAARFADQVYVLHQGQLHSHGKPKDVLTPKMIAQVYGVEARVVEDEGELLINFLGPTNSHCNRRDTRE</sequence>
<dbReference type="AlphaFoldDB" id="A0A368KKL9"/>
<evidence type="ECO:0000313" key="5">
    <source>
        <dbReference type="EMBL" id="RCS41318.1"/>
    </source>
</evidence>
<dbReference type="Pfam" id="PF00005">
    <property type="entry name" value="ABC_tran"/>
    <property type="match status" value="1"/>
</dbReference>
<organism evidence="5 6">
    <name type="scientific">Bremerella cremea</name>
    <dbReference type="NCBI Taxonomy" id="1031537"/>
    <lineage>
        <taxon>Bacteria</taxon>
        <taxon>Pseudomonadati</taxon>
        <taxon>Planctomycetota</taxon>
        <taxon>Planctomycetia</taxon>
        <taxon>Pirellulales</taxon>
        <taxon>Pirellulaceae</taxon>
        <taxon>Bremerella</taxon>
    </lineage>
</organism>
<accession>A0A368KKL9</accession>
<dbReference type="GO" id="GO:0005524">
    <property type="term" value="F:ATP binding"/>
    <property type="evidence" value="ECO:0007669"/>
    <property type="project" value="UniProtKB-KW"/>
</dbReference>
<gene>
    <name evidence="5" type="ORF">DTL42_22395</name>
</gene>
<name>A0A368KKL9_9BACT</name>
<dbReference type="CDD" id="cd03214">
    <property type="entry name" value="ABC_Iron-Siderophores_B12_Hemin"/>
    <property type="match status" value="1"/>
</dbReference>
<evidence type="ECO:0000256" key="2">
    <source>
        <dbReference type="ARBA" id="ARBA00022741"/>
    </source>
</evidence>
<dbReference type="PANTHER" id="PTHR42794">
    <property type="entry name" value="HEMIN IMPORT ATP-BINDING PROTEIN HMUV"/>
    <property type="match status" value="1"/>
</dbReference>
<dbReference type="FunFam" id="3.40.50.300:FF:000134">
    <property type="entry name" value="Iron-enterobactin ABC transporter ATP-binding protein"/>
    <property type="match status" value="1"/>
</dbReference>
<feature type="domain" description="ABC transporter" evidence="4">
    <location>
        <begin position="3"/>
        <end position="235"/>
    </location>
</feature>
<dbReference type="SUPFAM" id="SSF52540">
    <property type="entry name" value="P-loop containing nucleoside triphosphate hydrolases"/>
    <property type="match status" value="1"/>
</dbReference>
<evidence type="ECO:0000256" key="1">
    <source>
        <dbReference type="ARBA" id="ARBA00022448"/>
    </source>
</evidence>
<evidence type="ECO:0000256" key="3">
    <source>
        <dbReference type="ARBA" id="ARBA00022840"/>
    </source>
</evidence>
<evidence type="ECO:0000259" key="4">
    <source>
        <dbReference type="PROSITE" id="PS50893"/>
    </source>
</evidence>
<dbReference type="PANTHER" id="PTHR42794:SF2">
    <property type="entry name" value="ABC TRANSPORTER ATP-BINDING PROTEIN"/>
    <property type="match status" value="1"/>
</dbReference>
<dbReference type="OrthoDB" id="9787851at2"/>
<dbReference type="EMBL" id="QPEX01000045">
    <property type="protein sequence ID" value="RCS41318.1"/>
    <property type="molecule type" value="Genomic_DNA"/>
</dbReference>
<dbReference type="InterPro" id="IPR003439">
    <property type="entry name" value="ABC_transporter-like_ATP-bd"/>
</dbReference>
<dbReference type="SMART" id="SM00382">
    <property type="entry name" value="AAA"/>
    <property type="match status" value="1"/>
</dbReference>